<keyword evidence="6" id="KW-0324">Glycolysis</keyword>
<evidence type="ECO:0000256" key="3">
    <source>
        <dbReference type="ARBA" id="ARBA00004798"/>
    </source>
</evidence>
<organism evidence="9 10">
    <name type="scientific">Methanorbis furvi</name>
    <dbReference type="NCBI Taxonomy" id="3028299"/>
    <lineage>
        <taxon>Archaea</taxon>
        <taxon>Methanobacteriati</taxon>
        <taxon>Methanobacteriota</taxon>
        <taxon>Stenosarchaea group</taxon>
        <taxon>Methanomicrobia</taxon>
        <taxon>Methanomicrobiales</taxon>
        <taxon>Methanocorpusculaceae</taxon>
        <taxon>Methanorbis</taxon>
    </lineage>
</organism>
<dbReference type="InterPro" id="IPR017850">
    <property type="entry name" value="Alkaline_phosphatase_core_sf"/>
</dbReference>
<feature type="domain" description="Metalloenzyme" evidence="8">
    <location>
        <begin position="1"/>
        <end position="383"/>
    </location>
</feature>
<dbReference type="PIRSF" id="PIRSF006392">
    <property type="entry name" value="IPGAM_arch"/>
    <property type="match status" value="1"/>
</dbReference>
<keyword evidence="7" id="KW-0413">Isomerase</keyword>
<dbReference type="Pfam" id="PF01676">
    <property type="entry name" value="Metalloenzyme"/>
    <property type="match status" value="1"/>
</dbReference>
<evidence type="ECO:0000256" key="7">
    <source>
        <dbReference type="ARBA" id="ARBA00023235"/>
    </source>
</evidence>
<dbReference type="Pfam" id="PF10143">
    <property type="entry name" value="PhosphMutase"/>
    <property type="match status" value="1"/>
</dbReference>
<dbReference type="GO" id="GO:0004619">
    <property type="term" value="F:phosphoglycerate mutase activity"/>
    <property type="evidence" value="ECO:0007669"/>
    <property type="project" value="UniProtKB-EC"/>
</dbReference>
<dbReference type="GO" id="GO:0046872">
    <property type="term" value="F:metal ion binding"/>
    <property type="evidence" value="ECO:0007669"/>
    <property type="project" value="InterPro"/>
</dbReference>
<evidence type="ECO:0000256" key="4">
    <source>
        <dbReference type="ARBA" id="ARBA00005524"/>
    </source>
</evidence>
<dbReference type="NCBIfam" id="NF003242">
    <property type="entry name" value="PRK04200.1"/>
    <property type="match status" value="1"/>
</dbReference>
<dbReference type="Gene3D" id="3.40.720.10">
    <property type="entry name" value="Alkaline Phosphatase, subunit A"/>
    <property type="match status" value="2"/>
</dbReference>
<evidence type="ECO:0000313" key="9">
    <source>
        <dbReference type="EMBL" id="MDV0441592.1"/>
    </source>
</evidence>
<dbReference type="NCBIfam" id="TIGR02535">
    <property type="entry name" value="hyp_Hser_kinase"/>
    <property type="match status" value="1"/>
</dbReference>
<gene>
    <name evidence="9" type="primary">apgM_1</name>
    <name evidence="9" type="ORF">McpAg1_07980</name>
</gene>
<dbReference type="PANTHER" id="PTHR31209:SF4">
    <property type="entry name" value="2,3-BISPHOSPHOGLYCERATE-INDEPENDENT PHOSPHOGLYCERATE MUTASE"/>
    <property type="match status" value="1"/>
</dbReference>
<comment type="function">
    <text evidence="2">Catalyzes the interconversion of 2-phosphoglycerate and 3-phosphoglycerate.</text>
</comment>
<evidence type="ECO:0000313" key="10">
    <source>
        <dbReference type="Proteomes" id="UP001273136"/>
    </source>
</evidence>
<comment type="catalytic activity">
    <reaction evidence="1">
        <text>(2R)-2-phosphoglycerate = (2R)-3-phosphoglycerate</text>
        <dbReference type="Rhea" id="RHEA:15901"/>
        <dbReference type="ChEBI" id="CHEBI:58272"/>
        <dbReference type="ChEBI" id="CHEBI:58289"/>
        <dbReference type="EC" id="5.4.2.12"/>
    </reaction>
</comment>
<dbReference type="Proteomes" id="UP001273136">
    <property type="component" value="Unassembled WGS sequence"/>
</dbReference>
<accession>A0AAE4MAJ7</accession>
<dbReference type="EC" id="5.4.2.12" evidence="5"/>
<dbReference type="CDD" id="cd16011">
    <property type="entry name" value="iPGM_like"/>
    <property type="match status" value="1"/>
</dbReference>
<proteinExistence type="inferred from homology"/>
<name>A0AAE4MAJ7_9EURY</name>
<dbReference type="AlphaFoldDB" id="A0AAE4MAJ7"/>
<evidence type="ECO:0000259" key="8">
    <source>
        <dbReference type="Pfam" id="PF01676"/>
    </source>
</evidence>
<comment type="caution">
    <text evidence="9">The sequence shown here is derived from an EMBL/GenBank/DDBJ whole genome shotgun (WGS) entry which is preliminary data.</text>
</comment>
<reference evidence="9" key="1">
    <citation type="submission" date="2023-06" db="EMBL/GenBank/DDBJ databases">
        <title>Genome sequence of Methancorpusculaceae sp. Ag1.</title>
        <authorList>
            <person name="Protasov E."/>
            <person name="Platt K."/>
            <person name="Poehlein A."/>
            <person name="Daniel R."/>
            <person name="Brune A."/>
        </authorList>
    </citation>
    <scope>NUCLEOTIDE SEQUENCE</scope>
    <source>
        <strain evidence="9">Ag1</strain>
    </source>
</reference>
<evidence type="ECO:0000256" key="1">
    <source>
        <dbReference type="ARBA" id="ARBA00000370"/>
    </source>
</evidence>
<dbReference type="PANTHER" id="PTHR31209">
    <property type="entry name" value="COFACTOR-INDEPENDENT PHOSPHOGLYCERATE MUTASE"/>
    <property type="match status" value="1"/>
</dbReference>
<dbReference type="InterPro" id="IPR006124">
    <property type="entry name" value="Metalloenzyme"/>
</dbReference>
<evidence type="ECO:0000256" key="6">
    <source>
        <dbReference type="ARBA" id="ARBA00023152"/>
    </source>
</evidence>
<comment type="similarity">
    <text evidence="4">Belongs to the BPG-independent phosphoglycerate mutase family. A-PGAM subfamily.</text>
</comment>
<comment type="pathway">
    <text evidence="3">Carbohydrate degradation; glycolysis; pyruvate from D-glyceraldehyde 3-phosphate: step 3/5.</text>
</comment>
<dbReference type="NCBIfam" id="TIGR00306">
    <property type="entry name" value="apgM"/>
    <property type="match status" value="1"/>
</dbReference>
<dbReference type="InterPro" id="IPR004456">
    <property type="entry name" value="Pglycerate_mutase_ApgM"/>
</dbReference>
<keyword evidence="10" id="KW-1185">Reference proteome</keyword>
<evidence type="ECO:0000256" key="5">
    <source>
        <dbReference type="ARBA" id="ARBA00012026"/>
    </source>
</evidence>
<protein>
    <recommendedName>
        <fullName evidence="5">phosphoglycerate mutase (2,3-diphosphoglycerate-independent)</fullName>
        <ecNumber evidence="5">5.4.2.12</ecNumber>
    </recommendedName>
</protein>
<dbReference type="InterPro" id="IPR023665">
    <property type="entry name" value="ApgAM_prokaryotes"/>
</dbReference>
<dbReference type="SUPFAM" id="SSF53649">
    <property type="entry name" value="Alkaline phosphatase-like"/>
    <property type="match status" value="1"/>
</dbReference>
<dbReference type="GO" id="GO:0006096">
    <property type="term" value="P:glycolytic process"/>
    <property type="evidence" value="ECO:0007669"/>
    <property type="project" value="UniProtKB-KW"/>
</dbReference>
<dbReference type="RefSeq" id="WP_338093996.1">
    <property type="nucleotide sequence ID" value="NZ_JAWDKA010000004.1"/>
</dbReference>
<sequence>MKYLLILGDGMADEPIPELGGKTPLEVAKKPNMDRIAREGKCGMMRTVPDSQEPGSDVANMSILGYDPAKYYTSRGALEAMSMGVPFGPNDLAYRCNFVTIENGKMKDFSAGHISSAEGKELFASLSERLKDFDVKLYPGVSYRNVLMLPNGKGSVTKAPHDIVDEVIDPYLPVGEDAAVLHRYMVISYDVFANHPVNKARIAAGKNPANMIWPWSGGAKPAMPAFSEMFGKKGAVISAVDLLFGIARCAGMEIVKVPGATGYLDTDYLGKAKAAVSTLKGDVDFVYMHVEAPDEAGHLGSVEEKIKAIEQLDEAVGYILDNFDGCVMLMPDHPTPIAKKTHTRDAVPFAVLGLGEKDSVSMYTEKEVAAKGGYGSVQSVDLLRMIFAEK</sequence>
<evidence type="ECO:0000256" key="2">
    <source>
        <dbReference type="ARBA" id="ARBA00002315"/>
    </source>
</evidence>
<dbReference type="EMBL" id="JAWDKA010000004">
    <property type="protein sequence ID" value="MDV0441592.1"/>
    <property type="molecule type" value="Genomic_DNA"/>
</dbReference>